<evidence type="ECO:0000313" key="4">
    <source>
        <dbReference type="Proteomes" id="UP000593571"/>
    </source>
</evidence>
<dbReference type="EMBL" id="JACASE010000008">
    <property type="protein sequence ID" value="KAF6441139.1"/>
    <property type="molecule type" value="Genomic_DNA"/>
</dbReference>
<comment type="caution">
    <text evidence="3">The sequence shown here is derived from an EMBL/GenBank/DDBJ whole genome shotgun (WGS) entry which is preliminary data.</text>
</comment>
<keyword evidence="4" id="KW-1185">Reference proteome</keyword>
<keyword evidence="1" id="KW-0812">Transmembrane</keyword>
<keyword evidence="2" id="KW-0732">Signal</keyword>
<keyword evidence="1" id="KW-1133">Transmembrane helix</keyword>
<evidence type="ECO:0000313" key="3">
    <source>
        <dbReference type="EMBL" id="KAF6441139.1"/>
    </source>
</evidence>
<gene>
    <name evidence="3" type="ORF">HJG63_012301</name>
</gene>
<keyword evidence="1" id="KW-0472">Membrane</keyword>
<sequence>MLHPAMHGLLNPWGPPGSISTAKLLSLLLLTLHLSPSNPVIAPTQPQATPPVHWHFFLCQSHREDNTLLSWWRSTLITLIAPILGPVLLLCILLIIVPCVLRFIQECIREVSWIMVNQLLLHPYARFPTEVPASDPQPICPWSAGSS</sequence>
<evidence type="ECO:0000256" key="1">
    <source>
        <dbReference type="SAM" id="Phobius"/>
    </source>
</evidence>
<feature type="transmembrane region" description="Helical" evidence="1">
    <location>
        <begin position="76"/>
        <end position="101"/>
    </location>
</feature>
<organism evidence="3 4">
    <name type="scientific">Rousettus aegyptiacus</name>
    <name type="common">Egyptian fruit bat</name>
    <name type="synonym">Pteropus aegyptiacus</name>
    <dbReference type="NCBI Taxonomy" id="9407"/>
    <lineage>
        <taxon>Eukaryota</taxon>
        <taxon>Metazoa</taxon>
        <taxon>Chordata</taxon>
        <taxon>Craniata</taxon>
        <taxon>Vertebrata</taxon>
        <taxon>Euteleostomi</taxon>
        <taxon>Mammalia</taxon>
        <taxon>Eutheria</taxon>
        <taxon>Laurasiatheria</taxon>
        <taxon>Chiroptera</taxon>
        <taxon>Yinpterochiroptera</taxon>
        <taxon>Pteropodoidea</taxon>
        <taxon>Pteropodidae</taxon>
        <taxon>Rousettinae</taxon>
        <taxon>Rousettus</taxon>
    </lineage>
</organism>
<dbReference type="AlphaFoldDB" id="A0A7J8F160"/>
<dbReference type="Proteomes" id="UP000593571">
    <property type="component" value="Unassembled WGS sequence"/>
</dbReference>
<reference evidence="3 4" key="1">
    <citation type="journal article" date="2020" name="Nature">
        <title>Six reference-quality genomes reveal evolution of bat adaptations.</title>
        <authorList>
            <person name="Jebb D."/>
            <person name="Huang Z."/>
            <person name="Pippel M."/>
            <person name="Hughes G.M."/>
            <person name="Lavrichenko K."/>
            <person name="Devanna P."/>
            <person name="Winkler S."/>
            <person name="Jermiin L.S."/>
            <person name="Skirmuntt E.C."/>
            <person name="Katzourakis A."/>
            <person name="Burkitt-Gray L."/>
            <person name="Ray D.A."/>
            <person name="Sullivan K.A.M."/>
            <person name="Roscito J.G."/>
            <person name="Kirilenko B.M."/>
            <person name="Davalos L.M."/>
            <person name="Corthals A.P."/>
            <person name="Power M.L."/>
            <person name="Jones G."/>
            <person name="Ransome R.D."/>
            <person name="Dechmann D.K.N."/>
            <person name="Locatelli A.G."/>
            <person name="Puechmaille S.J."/>
            <person name="Fedrigo O."/>
            <person name="Jarvis E.D."/>
            <person name="Hiller M."/>
            <person name="Vernes S.C."/>
            <person name="Myers E.W."/>
            <person name="Teeling E.C."/>
        </authorList>
    </citation>
    <scope>NUCLEOTIDE SEQUENCE [LARGE SCALE GENOMIC DNA]</scope>
    <source>
        <strain evidence="3">MRouAeg1</strain>
        <tissue evidence="3">Muscle</tissue>
    </source>
</reference>
<evidence type="ECO:0000256" key="2">
    <source>
        <dbReference type="SAM" id="SignalP"/>
    </source>
</evidence>
<feature type="signal peptide" evidence="2">
    <location>
        <begin position="1"/>
        <end position="37"/>
    </location>
</feature>
<protein>
    <submittedName>
        <fullName evidence="3">Uncharacterized protein</fullName>
    </submittedName>
</protein>
<name>A0A7J8F160_ROUAE</name>
<feature type="chain" id="PRO_5029650947" evidence="2">
    <location>
        <begin position="38"/>
        <end position="147"/>
    </location>
</feature>
<proteinExistence type="predicted"/>
<accession>A0A7J8F160</accession>